<protein>
    <submittedName>
        <fullName evidence="1">Uncharacterized protein</fullName>
    </submittedName>
</protein>
<evidence type="ECO:0000313" key="2">
    <source>
        <dbReference type="Proteomes" id="UP001150581"/>
    </source>
</evidence>
<accession>A0ACC1IWQ9</accession>
<dbReference type="Proteomes" id="UP001150581">
    <property type="component" value="Unassembled WGS sequence"/>
</dbReference>
<evidence type="ECO:0000313" key="1">
    <source>
        <dbReference type="EMBL" id="KAJ1902253.1"/>
    </source>
</evidence>
<proteinExistence type="predicted"/>
<sequence length="243" mass="27659">MASQARRLANIRLVTFDIYNTLYMPAEPVARTYARPLWRHGLNIDEHNVAAAFSCAFKQTHSQLPNYGCKMSMTSRQWWELVIRRTWIDVGVNLSDHPELKPEIPRLIDYFATGAGYAIFPDVPRVLKHLRRKGIKVGVISNMDESAEHVLKHFGIREYFDFVIKSISVGVEKPDAEIFEMALIAVNIPAYDSLHIGDSYELDYLPATKVGMKALLVRRDTSESFDLESTKSINSIGDIIKMI</sequence>
<gene>
    <name evidence="1" type="ORF">LPJ66_000140</name>
</gene>
<reference evidence="1" key="1">
    <citation type="submission" date="2022-07" db="EMBL/GenBank/DDBJ databases">
        <title>Phylogenomic reconstructions and comparative analyses of Kickxellomycotina fungi.</title>
        <authorList>
            <person name="Reynolds N.K."/>
            <person name="Stajich J.E."/>
            <person name="Barry K."/>
            <person name="Grigoriev I.V."/>
            <person name="Crous P."/>
            <person name="Smith M.E."/>
        </authorList>
    </citation>
    <scope>NUCLEOTIDE SEQUENCE</scope>
    <source>
        <strain evidence="1">Benny 63K</strain>
    </source>
</reference>
<name>A0ACC1IWQ9_9FUNG</name>
<comment type="caution">
    <text evidence="1">The sequence shown here is derived from an EMBL/GenBank/DDBJ whole genome shotgun (WGS) entry which is preliminary data.</text>
</comment>
<organism evidence="1 2">
    <name type="scientific">Kickxella alabastrina</name>
    <dbReference type="NCBI Taxonomy" id="61397"/>
    <lineage>
        <taxon>Eukaryota</taxon>
        <taxon>Fungi</taxon>
        <taxon>Fungi incertae sedis</taxon>
        <taxon>Zoopagomycota</taxon>
        <taxon>Kickxellomycotina</taxon>
        <taxon>Kickxellomycetes</taxon>
        <taxon>Kickxellales</taxon>
        <taxon>Kickxellaceae</taxon>
        <taxon>Kickxella</taxon>
    </lineage>
</organism>
<keyword evidence="2" id="KW-1185">Reference proteome</keyword>
<dbReference type="EMBL" id="JANBPG010000003">
    <property type="protein sequence ID" value="KAJ1902253.1"/>
    <property type="molecule type" value="Genomic_DNA"/>
</dbReference>